<comment type="similarity">
    <text evidence="2 7">Belongs to the peptidase C19 family.</text>
</comment>
<dbReference type="EC" id="3.4.19.12" evidence="7"/>
<dbReference type="SMART" id="SM00695">
    <property type="entry name" value="DUSP"/>
    <property type="match status" value="1"/>
</dbReference>
<dbReference type="InterPro" id="IPR050185">
    <property type="entry name" value="Ub_carboxyl-term_hydrolase"/>
</dbReference>
<dbReference type="CDD" id="cd02674">
    <property type="entry name" value="Peptidase_C19R"/>
    <property type="match status" value="1"/>
</dbReference>
<dbReference type="Proteomes" id="UP000008743">
    <property type="component" value="Unassembled WGS sequence"/>
</dbReference>
<protein>
    <recommendedName>
        <fullName evidence="7">Ubiquitin carboxyl-terminal hydrolase</fullName>
        <ecNumber evidence="7">3.4.19.12</ecNumber>
    </recommendedName>
</protein>
<dbReference type="Gene3D" id="3.90.70.10">
    <property type="entry name" value="Cysteine proteinases"/>
    <property type="match status" value="2"/>
</dbReference>
<evidence type="ECO:0000256" key="1">
    <source>
        <dbReference type="ARBA" id="ARBA00000707"/>
    </source>
</evidence>
<dbReference type="STRING" id="595528.A0A0D2WU69"/>
<dbReference type="InterPro" id="IPR006615">
    <property type="entry name" value="Pept_C19_DUSP"/>
</dbReference>
<dbReference type="InParanoid" id="A0A0D2WU69"/>
<dbReference type="EMBL" id="KE346370">
    <property type="protein sequence ID" value="KJE96120.1"/>
    <property type="molecule type" value="Genomic_DNA"/>
</dbReference>
<dbReference type="PROSITE" id="PS50235">
    <property type="entry name" value="USP_3"/>
    <property type="match status" value="1"/>
</dbReference>
<dbReference type="PROSITE" id="PS51283">
    <property type="entry name" value="DUSP"/>
    <property type="match status" value="1"/>
</dbReference>
<evidence type="ECO:0000313" key="12">
    <source>
        <dbReference type="Proteomes" id="UP000008743"/>
    </source>
</evidence>
<dbReference type="GO" id="GO:0006508">
    <property type="term" value="P:proteolysis"/>
    <property type="evidence" value="ECO:0007669"/>
    <property type="project" value="UniProtKB-KW"/>
</dbReference>
<feature type="compositionally biased region" description="Low complexity" evidence="8">
    <location>
        <begin position="14"/>
        <end position="23"/>
    </location>
</feature>
<feature type="domain" description="USP" evidence="9">
    <location>
        <begin position="332"/>
        <end position="936"/>
    </location>
</feature>
<keyword evidence="4 7" id="KW-0833">Ubl conjugation pathway</keyword>
<dbReference type="PROSITE" id="PS00972">
    <property type="entry name" value="USP_1"/>
    <property type="match status" value="1"/>
</dbReference>
<dbReference type="PhylomeDB" id="A0A0D2WU69"/>
<proteinExistence type="inferred from homology"/>
<feature type="domain" description="DUSP" evidence="10">
    <location>
        <begin position="31"/>
        <end position="175"/>
    </location>
</feature>
<evidence type="ECO:0000313" key="11">
    <source>
        <dbReference type="EMBL" id="KJE96120.1"/>
    </source>
</evidence>
<dbReference type="Gene3D" id="3.30.2230.10">
    <property type="entry name" value="DUSP-like"/>
    <property type="match status" value="1"/>
</dbReference>
<feature type="region of interest" description="Disordered" evidence="8">
    <location>
        <begin position="1"/>
        <end position="40"/>
    </location>
</feature>
<accession>A0A0D2WU69</accession>
<keyword evidence="3 7" id="KW-0645">Protease</keyword>
<dbReference type="InterPro" id="IPR038765">
    <property type="entry name" value="Papain-like_cys_pep_sf"/>
</dbReference>
<dbReference type="Pfam" id="PF06337">
    <property type="entry name" value="DUSP"/>
    <property type="match status" value="1"/>
</dbReference>
<dbReference type="OrthoDB" id="265776at2759"/>
<evidence type="ECO:0000256" key="2">
    <source>
        <dbReference type="ARBA" id="ARBA00009085"/>
    </source>
</evidence>
<keyword evidence="12" id="KW-1185">Reference proteome</keyword>
<evidence type="ECO:0000256" key="5">
    <source>
        <dbReference type="ARBA" id="ARBA00022801"/>
    </source>
</evidence>
<dbReference type="PROSITE" id="PS00973">
    <property type="entry name" value="USP_2"/>
    <property type="match status" value="1"/>
</dbReference>
<dbReference type="SUPFAM" id="SSF143791">
    <property type="entry name" value="DUSP-like"/>
    <property type="match status" value="1"/>
</dbReference>
<dbReference type="AlphaFoldDB" id="A0A0D2WU69"/>
<dbReference type="Pfam" id="PF00443">
    <property type="entry name" value="UCH"/>
    <property type="match status" value="1"/>
</dbReference>
<evidence type="ECO:0000256" key="6">
    <source>
        <dbReference type="ARBA" id="ARBA00022807"/>
    </source>
</evidence>
<keyword evidence="5 7" id="KW-0378">Hydrolase</keyword>
<dbReference type="FunCoup" id="A0A0D2WU69">
    <property type="interactions" value="406"/>
</dbReference>
<evidence type="ECO:0000259" key="9">
    <source>
        <dbReference type="PROSITE" id="PS50235"/>
    </source>
</evidence>
<dbReference type="Gene3D" id="3.10.20.90">
    <property type="entry name" value="Phosphatidylinositol 3-kinase Catalytic Subunit, Chain A, domain 1"/>
    <property type="match status" value="1"/>
</dbReference>
<organism evidence="11 12">
    <name type="scientific">Capsaspora owczarzaki (strain ATCC 30864)</name>
    <dbReference type="NCBI Taxonomy" id="595528"/>
    <lineage>
        <taxon>Eukaryota</taxon>
        <taxon>Filasterea</taxon>
        <taxon>Capsaspora</taxon>
    </lineage>
</organism>
<dbReference type="PANTHER" id="PTHR21646">
    <property type="entry name" value="UBIQUITIN CARBOXYL-TERMINAL HYDROLASE"/>
    <property type="match status" value="1"/>
</dbReference>
<keyword evidence="6 7" id="KW-0788">Thiol protease</keyword>
<dbReference type="InterPro" id="IPR018200">
    <property type="entry name" value="USP_CS"/>
</dbReference>
<evidence type="ECO:0000256" key="3">
    <source>
        <dbReference type="ARBA" id="ARBA00022670"/>
    </source>
</evidence>
<evidence type="ECO:0000259" key="10">
    <source>
        <dbReference type="PROSITE" id="PS51283"/>
    </source>
</evidence>
<comment type="catalytic activity">
    <reaction evidence="1 7">
        <text>Thiol-dependent hydrolysis of ester, thioester, amide, peptide and isopeptide bonds formed by the C-terminal Gly of ubiquitin (a 76-residue protein attached to proteins as an intracellular targeting signal).</text>
        <dbReference type="EC" id="3.4.19.12"/>
    </reaction>
</comment>
<dbReference type="InterPro" id="IPR035927">
    <property type="entry name" value="DUSP-like_sf"/>
</dbReference>
<sequence>MASDDDAMSVTEPSTTTAATASTPQLSGQDQPVPSPAAQHDRILDMRDNWTMVRDETAMVISARWFARWERCVRPLDATTATATVSDAGADADAAAAAVEAGNLVRTALTWTEDAGLALRGIVGPIDNSSILTEDGLLRPSLLMQTDYELLPLNAWNLLLGWYGAIGHPIERQVISESDHLRVEVYPLNIILSPITADTPDLKPTTSATRAISKQATLSALKKVACLEFDLPLDDRTRLYFDDVKKPLDQNMEKSSLAANYLFDGCKITIEQKLPSGEWPSDVTQRAQQAAAALRPLPAAPAPMAGTRSSLSSFGSSSYPTRSIRATVHGALGLRNLGNTCFMNSGLQCLSNSMALTRYFVDDSYLRDVNTTNPLGMRGELAQEYGELVKALWSDNPSSSVSPFSFKYKLSMFAPQFNGYQQHDSQELLAFLLDGLHEDLNRVTKKPYIEAKDANGRPDAEVADEMWHMHKQRNDSIIVDLFQGQFKSTLVCPVCDRVSITFDPFMYLSLPLPEKRYAISVTVVLRDPQRRPICVKVRVPKDATVFVLRQALADLLELRADSILLVETYQSKIDSRLENTEPCAAYFKLRHGHELYAYEVDTIERHHHLINVCFLQSNFETDTAASGYVRFVGRPIICSFPREDVSGAEVYEVVMTHMRYVVLIPIVVETLLMIVWCMLLLCDSPYFNKQDVNDEGSEMATEDSVCARTPARRASLFFFSEYPFSLIYLDHHAEFPASLHIVPNDATPVSWATGFFGIRWLPDALADAGFDQTLYLARDDHESTRETSGTSVSLGDCMQLFLKQEQLGADDPWYCSQCKQHQQAYKKFDLWRAPETLVVHLKRFSFSRYSRSKLETHVDFPITDFNLAEYMCSDVTEPLLYDLYAVSNHFGGLGGGHYTAYALNEPSGRWFNFDDSSVSPAEARSSSAYVLFYRRKRTPPAESQSAAMSDGEN</sequence>
<dbReference type="GO" id="GO:0016579">
    <property type="term" value="P:protein deubiquitination"/>
    <property type="evidence" value="ECO:0007669"/>
    <property type="project" value="InterPro"/>
</dbReference>
<evidence type="ECO:0000256" key="8">
    <source>
        <dbReference type="SAM" id="MobiDB-lite"/>
    </source>
</evidence>
<dbReference type="GO" id="GO:0004843">
    <property type="term" value="F:cysteine-type deubiquitinase activity"/>
    <property type="evidence" value="ECO:0007669"/>
    <property type="project" value="UniProtKB-UniRule"/>
</dbReference>
<dbReference type="eggNOG" id="KOG1870">
    <property type="taxonomic scope" value="Eukaryota"/>
</dbReference>
<dbReference type="InterPro" id="IPR028889">
    <property type="entry name" value="USP"/>
</dbReference>
<name>A0A0D2WU69_CAPO3</name>
<reference evidence="12" key="1">
    <citation type="submission" date="2011-02" db="EMBL/GenBank/DDBJ databases">
        <title>The Genome Sequence of Capsaspora owczarzaki ATCC 30864.</title>
        <authorList>
            <person name="Russ C."/>
            <person name="Cuomo C."/>
            <person name="Burger G."/>
            <person name="Gray M.W."/>
            <person name="Holland P.W.H."/>
            <person name="King N."/>
            <person name="Lang F.B.F."/>
            <person name="Roger A.J."/>
            <person name="Ruiz-Trillo I."/>
            <person name="Young S.K."/>
            <person name="Zeng Q."/>
            <person name="Gargeya S."/>
            <person name="Alvarado L."/>
            <person name="Berlin A."/>
            <person name="Chapman S.B."/>
            <person name="Chen Z."/>
            <person name="Freedman E."/>
            <person name="Gellesch M."/>
            <person name="Goldberg J."/>
            <person name="Griggs A."/>
            <person name="Gujja S."/>
            <person name="Heilman E."/>
            <person name="Heiman D."/>
            <person name="Howarth C."/>
            <person name="Mehta T."/>
            <person name="Neiman D."/>
            <person name="Pearson M."/>
            <person name="Roberts A."/>
            <person name="Saif S."/>
            <person name="Shea T."/>
            <person name="Shenoy N."/>
            <person name="Sisk P."/>
            <person name="Stolte C."/>
            <person name="Sykes S."/>
            <person name="White J."/>
            <person name="Yandava C."/>
            <person name="Haas B."/>
            <person name="Nusbaum C."/>
            <person name="Birren B."/>
        </authorList>
    </citation>
    <scope>NUCLEOTIDE SEQUENCE</scope>
    <source>
        <strain evidence="12">ATCC 30864</strain>
    </source>
</reference>
<evidence type="ECO:0000256" key="4">
    <source>
        <dbReference type="ARBA" id="ARBA00022786"/>
    </source>
</evidence>
<gene>
    <name evidence="11" type="ORF">CAOG_006488</name>
</gene>
<dbReference type="InterPro" id="IPR001394">
    <property type="entry name" value="Peptidase_C19_UCH"/>
</dbReference>
<evidence type="ECO:0000256" key="7">
    <source>
        <dbReference type="RuleBase" id="RU366025"/>
    </source>
</evidence>
<dbReference type="PANTHER" id="PTHR21646:SF24">
    <property type="entry name" value="UBIQUITIN CARBOXYL-TERMINAL HYDROLASE"/>
    <property type="match status" value="1"/>
</dbReference>
<dbReference type="SUPFAM" id="SSF54001">
    <property type="entry name" value="Cysteine proteinases"/>
    <property type="match status" value="1"/>
</dbReference>